<dbReference type="EMBL" id="CP017480">
    <property type="protein sequence ID" value="APG04966.1"/>
    <property type="molecule type" value="Genomic_DNA"/>
</dbReference>
<dbReference type="KEGG" id="lrz:BJI69_14400"/>
<proteinExistence type="predicted"/>
<evidence type="ECO:0000313" key="1">
    <source>
        <dbReference type="EMBL" id="APG04966.1"/>
    </source>
</evidence>
<protein>
    <submittedName>
        <fullName evidence="1">Uncharacterized protein</fullName>
    </submittedName>
</protein>
<dbReference type="Proteomes" id="UP000182987">
    <property type="component" value="Chromosome"/>
</dbReference>
<gene>
    <name evidence="1" type="ORF">BJI69_14400</name>
</gene>
<accession>A0A0G9HG23</accession>
<name>A0A0G9HG23_9GAMM</name>
<dbReference type="OrthoDB" id="7007207at2"/>
<dbReference type="STRING" id="1440763.BJI69_14400"/>
<reference evidence="2" key="1">
    <citation type="submission" date="2016-09" db="EMBL/GenBank/DDBJ databases">
        <authorList>
            <person name="Lysoe E."/>
        </authorList>
    </citation>
    <scope>NUCLEOTIDE SEQUENCE [LARGE SCALE GENOMIC DNA]</scope>
    <source>
        <strain evidence="2">LJ96T</strain>
    </source>
</reference>
<dbReference type="RefSeq" id="WP_046966033.1">
    <property type="nucleotide sequence ID" value="NZ_CP017480.1"/>
</dbReference>
<sequence length="213" mass="22614">MTVGFQIFLADGTTVQADDTYRNLSVNEQGTAVTTTATLAGGTSYVTFFRTGLTMPLLAVGGTGFAVGQQWFDAANNRWGFMVTSAGGIGSSVPFYVFDVPFATDPHFGLQVFNAAGQKTFDIMQKYLRVNDMYNSSVSSVVNKSYDASRVYACIHMITGFRISAVAGNTQLLATRISAGVVTSQGIIVDGAQGISTVNESPATILVADVTFY</sequence>
<dbReference type="PATRIC" id="fig|1440763.5.peg.2972"/>
<keyword evidence="2" id="KW-1185">Reference proteome</keyword>
<dbReference type="AlphaFoldDB" id="A0A0G9HG23"/>
<organism evidence="1 2">
    <name type="scientific">Luteibacter rhizovicinus DSM 16549</name>
    <dbReference type="NCBI Taxonomy" id="1440763"/>
    <lineage>
        <taxon>Bacteria</taxon>
        <taxon>Pseudomonadati</taxon>
        <taxon>Pseudomonadota</taxon>
        <taxon>Gammaproteobacteria</taxon>
        <taxon>Lysobacterales</taxon>
        <taxon>Rhodanobacteraceae</taxon>
        <taxon>Luteibacter</taxon>
    </lineage>
</organism>
<evidence type="ECO:0000313" key="2">
    <source>
        <dbReference type="Proteomes" id="UP000182987"/>
    </source>
</evidence>